<feature type="compositionally biased region" description="Polar residues" evidence="2">
    <location>
        <begin position="326"/>
        <end position="335"/>
    </location>
</feature>
<dbReference type="EMBL" id="SCEB01010833">
    <property type="protein sequence ID" value="RXM91035.1"/>
    <property type="molecule type" value="Genomic_DNA"/>
</dbReference>
<keyword evidence="3" id="KW-0812">Transmembrane</keyword>
<gene>
    <name evidence="4" type="ORF">EOD39_21595</name>
</gene>
<accession>A0A444US83</accession>
<evidence type="ECO:0000256" key="3">
    <source>
        <dbReference type="SAM" id="Phobius"/>
    </source>
</evidence>
<proteinExistence type="predicted"/>
<comment type="caution">
    <text evidence="4">The sequence shown here is derived from an EMBL/GenBank/DDBJ whole genome shotgun (WGS) entry which is preliminary data.</text>
</comment>
<name>A0A444US83_ACIRT</name>
<sequence length="534" mass="59682">MDRKAAYASLVEGVQHFDFTGESTPCNLIATGDDAFPVAVTPSGDVMIAASRYGKGRMVVLPHEVYMMIPRFTRFIQNAVNWLKPSPDALVGLHSSLGYSATQLSSTGTKVKINDTYIEGMGVYCMSAYDDTQAAELLSFVKEGGGLLIGGHAWHWSYSHTTENVFFSFNGNKITSAAGIYFTTEYGQRIVCPVQSEIPTSSLSVSEEYKTKFLESVFLFLKQGVVSIDSLTMFLLTADKDHMEQDYKKIRSMIEEATQSVSKAETVSKYQLVKVDEKYLVLTTEKSNLEREQTNKTTELNNLKTSLASHNENLTNSRHALEVANQHKQTAQQDLDNARAKYRQEEEKRNIGIGLMFIPFVGPIIGGTMIGISQTAMNNAADVTTNAEAAVSQWTDEVNNYSNKVARYRDLINGKQNEISNTRSHLQEIDCTLQQLSQKRTATAEVQKKLRDATHFLSTLAGRVQVAEVQTRSVLFFDPLITILEDISQHIDQLSGNEKYQLLYQQDIKPMIDRLKENNPKLKAICNTGDGQFY</sequence>
<dbReference type="GO" id="GO:0090314">
    <property type="term" value="P:positive regulation of protein targeting to membrane"/>
    <property type="evidence" value="ECO:0007669"/>
    <property type="project" value="TreeGrafter"/>
</dbReference>
<keyword evidence="1" id="KW-0175">Coiled coil</keyword>
<dbReference type="PANTHER" id="PTHR15730">
    <property type="entry name" value="EXPERIMENTAL AUTOIMMUNE PROSTATITIS ANTIGEN 2-RELATED"/>
    <property type="match status" value="1"/>
</dbReference>
<evidence type="ECO:0000313" key="5">
    <source>
        <dbReference type="Proteomes" id="UP000289886"/>
    </source>
</evidence>
<dbReference type="InterPro" id="IPR051244">
    <property type="entry name" value="TCAF"/>
</dbReference>
<keyword evidence="3" id="KW-1133">Transmembrane helix</keyword>
<organism evidence="4 5">
    <name type="scientific">Acipenser ruthenus</name>
    <name type="common">Sterlet sturgeon</name>
    <dbReference type="NCBI Taxonomy" id="7906"/>
    <lineage>
        <taxon>Eukaryota</taxon>
        <taxon>Metazoa</taxon>
        <taxon>Chordata</taxon>
        <taxon>Craniata</taxon>
        <taxon>Vertebrata</taxon>
        <taxon>Euteleostomi</taxon>
        <taxon>Actinopterygii</taxon>
        <taxon>Chondrostei</taxon>
        <taxon>Acipenseriformes</taxon>
        <taxon>Acipenseridae</taxon>
        <taxon>Acipenser</taxon>
    </lineage>
</organism>
<evidence type="ECO:0000313" key="4">
    <source>
        <dbReference type="EMBL" id="RXM91035.1"/>
    </source>
</evidence>
<dbReference type="GO" id="GO:0005886">
    <property type="term" value="C:plasma membrane"/>
    <property type="evidence" value="ECO:0007669"/>
    <property type="project" value="TreeGrafter"/>
</dbReference>
<dbReference type="Proteomes" id="UP000289886">
    <property type="component" value="Unassembled WGS sequence"/>
</dbReference>
<keyword evidence="5" id="KW-1185">Reference proteome</keyword>
<feature type="region of interest" description="Disordered" evidence="2">
    <location>
        <begin position="324"/>
        <end position="343"/>
    </location>
</feature>
<dbReference type="GO" id="GO:0044325">
    <property type="term" value="F:transmembrane transporter binding"/>
    <property type="evidence" value="ECO:0007669"/>
    <property type="project" value="TreeGrafter"/>
</dbReference>
<keyword evidence="3" id="KW-0472">Membrane</keyword>
<evidence type="ECO:0000256" key="1">
    <source>
        <dbReference type="SAM" id="Coils"/>
    </source>
</evidence>
<evidence type="ECO:0000256" key="2">
    <source>
        <dbReference type="SAM" id="MobiDB-lite"/>
    </source>
</evidence>
<dbReference type="PANTHER" id="PTHR15730:SF5">
    <property type="entry name" value="SI:CH211-210B2.2-RELATED"/>
    <property type="match status" value="1"/>
</dbReference>
<protein>
    <submittedName>
        <fullName evidence="4">TRPM8 channel-associated factor-like</fullName>
    </submittedName>
</protein>
<feature type="transmembrane region" description="Helical" evidence="3">
    <location>
        <begin position="351"/>
        <end position="372"/>
    </location>
</feature>
<reference evidence="4 5" key="1">
    <citation type="submission" date="2019-01" db="EMBL/GenBank/DDBJ databases">
        <title>Draft Genome and Complete Hox-Cluster Characterization of the Sterlet Sturgeon (Acipenser ruthenus).</title>
        <authorList>
            <person name="Wei Q."/>
        </authorList>
    </citation>
    <scope>NUCLEOTIDE SEQUENCE [LARGE SCALE GENOMIC DNA]</scope>
    <source>
        <strain evidence="4">WHYD16114868_AA</strain>
        <tissue evidence="4">Blood</tissue>
    </source>
</reference>
<feature type="coiled-coil region" evidence="1">
    <location>
        <begin position="391"/>
        <end position="418"/>
    </location>
</feature>
<dbReference type="AlphaFoldDB" id="A0A444US83"/>